<accession>A0A9W6ZZB4</accession>
<keyword evidence="7" id="KW-1185">Reference proteome</keyword>
<dbReference type="AlphaFoldDB" id="A0A9W6ZZB4"/>
<evidence type="ECO:0000259" key="5">
    <source>
        <dbReference type="PROSITE" id="PS50089"/>
    </source>
</evidence>
<sequence>MRPCGHSAVCRECTRELMTRSQPCPICRKPISSFELARNDGFNEYFQKQFNGNEATYLRWKEIFDVLELDGGKGIYYSVRESNEQQVLNITRSEDLVKLRASAKLCSLDFFNNPSLSVVARRMILEVLELAMPEKKKVRGKKKQQRKKNDPRKLDILDACFALGEACNLVRDYNDSMRCFKRAKDGYEEQLGRESEKALLATLHLIRVTGVSGGEKFEEFRDMVKRMERVLGLENVVTLTALNALGSDLVHNNGGDPEYEEAIKVQERCLAGRTKVLGEDHKETLGTFNNLGESYYGINNYEKALEYFERALRGKEQTLGTTHPDTLGIVDNVTIIYLRM</sequence>
<dbReference type="Pfam" id="PF13920">
    <property type="entry name" value="zf-C3HC4_3"/>
    <property type="match status" value="1"/>
</dbReference>
<evidence type="ECO:0000256" key="1">
    <source>
        <dbReference type="ARBA" id="ARBA00022737"/>
    </source>
</evidence>
<dbReference type="InterPro" id="IPR001841">
    <property type="entry name" value="Znf_RING"/>
</dbReference>
<dbReference type="PANTHER" id="PTHR45641">
    <property type="entry name" value="TETRATRICOPEPTIDE REPEAT PROTEIN (AFU_ORTHOLOGUE AFUA_6G03870)"/>
    <property type="match status" value="1"/>
</dbReference>
<gene>
    <name evidence="6" type="ORF">TrLO_g2220</name>
</gene>
<keyword evidence="3" id="KW-0863">Zinc-finger</keyword>
<dbReference type="EMBL" id="BRXW01000494">
    <property type="protein sequence ID" value="GMH60067.1"/>
    <property type="molecule type" value="Genomic_DNA"/>
</dbReference>
<evidence type="ECO:0000256" key="3">
    <source>
        <dbReference type="PROSITE-ProRule" id="PRU00175"/>
    </source>
</evidence>
<evidence type="ECO:0000256" key="2">
    <source>
        <dbReference type="ARBA" id="ARBA00022803"/>
    </source>
</evidence>
<evidence type="ECO:0000313" key="7">
    <source>
        <dbReference type="Proteomes" id="UP001165122"/>
    </source>
</evidence>
<reference evidence="7" key="1">
    <citation type="journal article" date="2023" name="Commun. Biol.">
        <title>Genome analysis of Parmales, the sister group of diatoms, reveals the evolutionary specialization of diatoms from phago-mixotrophs to photoautotrophs.</title>
        <authorList>
            <person name="Ban H."/>
            <person name="Sato S."/>
            <person name="Yoshikawa S."/>
            <person name="Yamada K."/>
            <person name="Nakamura Y."/>
            <person name="Ichinomiya M."/>
            <person name="Sato N."/>
            <person name="Blanc-Mathieu R."/>
            <person name="Endo H."/>
            <person name="Kuwata A."/>
            <person name="Ogata H."/>
        </authorList>
    </citation>
    <scope>NUCLEOTIDE SEQUENCE [LARGE SCALE GENOMIC DNA]</scope>
    <source>
        <strain evidence="7">NIES 3700</strain>
    </source>
</reference>
<dbReference type="Gene3D" id="3.30.40.10">
    <property type="entry name" value="Zinc/RING finger domain, C3HC4 (zinc finger)"/>
    <property type="match status" value="1"/>
</dbReference>
<dbReference type="SMART" id="SM00028">
    <property type="entry name" value="TPR"/>
    <property type="match status" value="2"/>
</dbReference>
<dbReference type="PANTHER" id="PTHR45641:SF19">
    <property type="entry name" value="NEPHROCYSTIN-3"/>
    <property type="match status" value="1"/>
</dbReference>
<organism evidence="6 7">
    <name type="scientific">Triparma laevis f. longispina</name>
    <dbReference type="NCBI Taxonomy" id="1714387"/>
    <lineage>
        <taxon>Eukaryota</taxon>
        <taxon>Sar</taxon>
        <taxon>Stramenopiles</taxon>
        <taxon>Ochrophyta</taxon>
        <taxon>Bolidophyceae</taxon>
        <taxon>Parmales</taxon>
        <taxon>Triparmaceae</taxon>
        <taxon>Triparma</taxon>
    </lineage>
</organism>
<dbReference type="OrthoDB" id="3038484at2759"/>
<comment type="caution">
    <text evidence="6">The sequence shown here is derived from an EMBL/GenBank/DDBJ whole genome shotgun (WGS) entry which is preliminary data.</text>
</comment>
<dbReference type="SUPFAM" id="SSF48452">
    <property type="entry name" value="TPR-like"/>
    <property type="match status" value="1"/>
</dbReference>
<dbReference type="InterPro" id="IPR013083">
    <property type="entry name" value="Znf_RING/FYVE/PHD"/>
</dbReference>
<name>A0A9W6ZZB4_9STRA</name>
<keyword evidence="1" id="KW-0677">Repeat</keyword>
<feature type="domain" description="RING-type" evidence="5">
    <location>
        <begin position="3"/>
        <end position="28"/>
    </location>
</feature>
<dbReference type="PROSITE" id="PS50089">
    <property type="entry name" value="ZF_RING_2"/>
    <property type="match status" value="1"/>
</dbReference>
<keyword evidence="3" id="KW-0862">Zinc</keyword>
<dbReference type="GO" id="GO:0008270">
    <property type="term" value="F:zinc ion binding"/>
    <property type="evidence" value="ECO:0007669"/>
    <property type="project" value="UniProtKB-KW"/>
</dbReference>
<keyword evidence="3" id="KW-0479">Metal-binding</keyword>
<keyword evidence="2 4" id="KW-0802">TPR repeat</keyword>
<evidence type="ECO:0000256" key="4">
    <source>
        <dbReference type="PROSITE-ProRule" id="PRU00339"/>
    </source>
</evidence>
<dbReference type="GO" id="GO:0005737">
    <property type="term" value="C:cytoplasm"/>
    <property type="evidence" value="ECO:0007669"/>
    <property type="project" value="UniProtKB-ARBA"/>
</dbReference>
<dbReference type="InterPro" id="IPR011990">
    <property type="entry name" value="TPR-like_helical_dom_sf"/>
</dbReference>
<dbReference type="PROSITE" id="PS50005">
    <property type="entry name" value="TPR"/>
    <property type="match status" value="1"/>
</dbReference>
<protein>
    <recommendedName>
        <fullName evidence="5">RING-type domain-containing protein</fullName>
    </recommendedName>
</protein>
<evidence type="ECO:0000313" key="6">
    <source>
        <dbReference type="EMBL" id="GMH60067.1"/>
    </source>
</evidence>
<dbReference type="Pfam" id="PF13424">
    <property type="entry name" value="TPR_12"/>
    <property type="match status" value="1"/>
</dbReference>
<proteinExistence type="predicted"/>
<dbReference type="Proteomes" id="UP001165122">
    <property type="component" value="Unassembled WGS sequence"/>
</dbReference>
<dbReference type="SUPFAM" id="SSF57850">
    <property type="entry name" value="RING/U-box"/>
    <property type="match status" value="1"/>
</dbReference>
<dbReference type="Gene3D" id="1.25.40.10">
    <property type="entry name" value="Tetratricopeptide repeat domain"/>
    <property type="match status" value="1"/>
</dbReference>
<dbReference type="InterPro" id="IPR019734">
    <property type="entry name" value="TPR_rpt"/>
</dbReference>
<dbReference type="PROSITE" id="PS50293">
    <property type="entry name" value="TPR_REGION"/>
    <property type="match status" value="1"/>
</dbReference>
<feature type="repeat" description="TPR" evidence="4">
    <location>
        <begin position="285"/>
        <end position="318"/>
    </location>
</feature>